<dbReference type="PANTHER" id="PTHR19368">
    <property type="entry name" value="XLR/SCP3/FAM9"/>
    <property type="match status" value="1"/>
</dbReference>
<evidence type="ECO:0000256" key="1">
    <source>
        <dbReference type="ARBA" id="ARBA00010283"/>
    </source>
</evidence>
<name>A0A6F9DUQ9_9ASCI</name>
<dbReference type="PANTHER" id="PTHR19368:SF15">
    <property type="entry name" value="XLR_SYCP3_FAM9 DOMAIN-CONTAINING PROTEIN"/>
    <property type="match status" value="1"/>
</dbReference>
<dbReference type="GO" id="GO:0051321">
    <property type="term" value="P:meiotic cell cycle"/>
    <property type="evidence" value="ECO:0007669"/>
    <property type="project" value="TreeGrafter"/>
</dbReference>
<dbReference type="InterPro" id="IPR051443">
    <property type="entry name" value="XLR/SYCP3"/>
</dbReference>
<evidence type="ECO:0000256" key="2">
    <source>
        <dbReference type="SAM" id="Coils"/>
    </source>
</evidence>
<dbReference type="EMBL" id="LR790888">
    <property type="protein sequence ID" value="CAB3266750.1"/>
    <property type="molecule type" value="mRNA"/>
</dbReference>
<organism evidence="5">
    <name type="scientific">Phallusia mammillata</name>
    <dbReference type="NCBI Taxonomy" id="59560"/>
    <lineage>
        <taxon>Eukaryota</taxon>
        <taxon>Metazoa</taxon>
        <taxon>Chordata</taxon>
        <taxon>Tunicata</taxon>
        <taxon>Ascidiacea</taxon>
        <taxon>Phlebobranchia</taxon>
        <taxon>Ascidiidae</taxon>
        <taxon>Phallusia</taxon>
    </lineage>
</organism>
<keyword evidence="2" id="KW-0175">Coiled coil</keyword>
<feature type="domain" description="XLR/SYCP3/FAM9" evidence="4">
    <location>
        <begin position="82"/>
        <end position="212"/>
    </location>
</feature>
<reference evidence="5" key="1">
    <citation type="submission" date="2020-04" db="EMBL/GenBank/DDBJ databases">
        <authorList>
            <person name="Neveu A P."/>
        </authorList>
    </citation>
    <scope>NUCLEOTIDE SEQUENCE</scope>
    <source>
        <tissue evidence="5">Whole embryo</tissue>
    </source>
</reference>
<dbReference type="GO" id="GO:0000795">
    <property type="term" value="C:synaptonemal complex"/>
    <property type="evidence" value="ECO:0007669"/>
    <property type="project" value="TreeGrafter"/>
</dbReference>
<feature type="compositionally biased region" description="Acidic residues" evidence="3">
    <location>
        <begin position="56"/>
        <end position="66"/>
    </location>
</feature>
<evidence type="ECO:0000256" key="3">
    <source>
        <dbReference type="SAM" id="MobiDB-lite"/>
    </source>
</evidence>
<evidence type="ECO:0000259" key="4">
    <source>
        <dbReference type="Pfam" id="PF04803"/>
    </source>
</evidence>
<dbReference type="GO" id="GO:0007286">
    <property type="term" value="P:spermatid development"/>
    <property type="evidence" value="ECO:0007669"/>
    <property type="project" value="TreeGrafter"/>
</dbReference>
<feature type="compositionally biased region" description="Basic and acidic residues" evidence="3">
    <location>
        <begin position="23"/>
        <end position="32"/>
    </location>
</feature>
<evidence type="ECO:0000313" key="5">
    <source>
        <dbReference type="EMBL" id="CAB3266750.1"/>
    </source>
</evidence>
<proteinExistence type="evidence at transcript level"/>
<feature type="region of interest" description="Disordered" evidence="3">
    <location>
        <begin position="1"/>
        <end position="68"/>
    </location>
</feature>
<gene>
    <name evidence="5" type="primary">Sycp3</name>
</gene>
<dbReference type="Pfam" id="PF04803">
    <property type="entry name" value="Cor1"/>
    <property type="match status" value="1"/>
</dbReference>
<protein>
    <submittedName>
        <fullName evidence="5">Synaptonemal complex protein 3-like</fullName>
    </submittedName>
</protein>
<dbReference type="AlphaFoldDB" id="A0A6F9DUQ9"/>
<feature type="coiled-coil region" evidence="2">
    <location>
        <begin position="124"/>
        <end position="151"/>
    </location>
</feature>
<sequence>MPKKPAQEMETYVSDFLDEEMEEKTKTRDTKAKGASGKGGKKRAAKTKIEQKRDESEEEETEEEDQLPVTSILQQFGSDMKKTIDAKRRKTEIFAKQCATSQEKVTAVLVSQRTDRQKLNDEYKKQISGVLNQWEADIERAKESEEKLNGLINQQMKLVSQIRMVQVQRFKSMKQLHDQFAKSIKEVESTHANQHDSLSGELSKEMVALQKKFLQDSRKQEMVNMRKTLHSMLYQ</sequence>
<comment type="similarity">
    <text evidence="1">Belongs to the XLR/SYCP3 family.</text>
</comment>
<accession>A0A6F9DUQ9</accession>
<dbReference type="InterPro" id="IPR006888">
    <property type="entry name" value="XLR/SYCP3/FAM9_dom"/>
</dbReference>